<dbReference type="GO" id="GO:0070847">
    <property type="term" value="C:core mediator complex"/>
    <property type="evidence" value="ECO:0000318"/>
    <property type="project" value="GO_Central"/>
</dbReference>
<dbReference type="SMART" id="SM00332">
    <property type="entry name" value="PP2Cc"/>
    <property type="match status" value="1"/>
</dbReference>
<dbReference type="GO" id="GO:0006357">
    <property type="term" value="P:regulation of transcription by RNA polymerase II"/>
    <property type="evidence" value="ECO:0000318"/>
    <property type="project" value="GO_Central"/>
</dbReference>
<feature type="domain" description="PPM-type phosphatase" evidence="7">
    <location>
        <begin position="438"/>
        <end position="729"/>
    </location>
</feature>
<comment type="subcellular location">
    <subcellularLocation>
        <location evidence="1">Nucleus</location>
    </subcellularLocation>
</comment>
<dbReference type="STRING" id="164328.H3H5Y2"/>
<dbReference type="SUPFAM" id="SSF81606">
    <property type="entry name" value="PP2C-like"/>
    <property type="match status" value="1"/>
</dbReference>
<dbReference type="EMBL" id="DS566438">
    <property type="status" value="NOT_ANNOTATED_CDS"/>
    <property type="molecule type" value="Genomic_DNA"/>
</dbReference>
<reference evidence="9" key="1">
    <citation type="journal article" date="2006" name="Science">
        <title>Phytophthora genome sequences uncover evolutionary origins and mechanisms of pathogenesis.</title>
        <authorList>
            <person name="Tyler B.M."/>
            <person name="Tripathy S."/>
            <person name="Zhang X."/>
            <person name="Dehal P."/>
            <person name="Jiang R.H."/>
            <person name="Aerts A."/>
            <person name="Arredondo F.D."/>
            <person name="Baxter L."/>
            <person name="Bensasson D."/>
            <person name="Beynon J.L."/>
            <person name="Chapman J."/>
            <person name="Damasceno C.M."/>
            <person name="Dorrance A.E."/>
            <person name="Dou D."/>
            <person name="Dickerman A.W."/>
            <person name="Dubchak I.L."/>
            <person name="Garbelotto M."/>
            <person name="Gijzen M."/>
            <person name="Gordon S.G."/>
            <person name="Govers F."/>
            <person name="Grunwald N.J."/>
            <person name="Huang W."/>
            <person name="Ivors K.L."/>
            <person name="Jones R.W."/>
            <person name="Kamoun S."/>
            <person name="Krampis K."/>
            <person name="Lamour K.H."/>
            <person name="Lee M.K."/>
            <person name="McDonald W.H."/>
            <person name="Medina M."/>
            <person name="Meijer H.J."/>
            <person name="Nordberg E.K."/>
            <person name="Maclean D.J."/>
            <person name="Ospina-Giraldo M.D."/>
            <person name="Morris P.F."/>
            <person name="Phuntumart V."/>
            <person name="Putnam N.H."/>
            <person name="Rash S."/>
            <person name="Rose J.K."/>
            <person name="Sakihama Y."/>
            <person name="Salamov A.A."/>
            <person name="Savidor A."/>
            <person name="Scheuring C.F."/>
            <person name="Smith B.M."/>
            <person name="Sobral B.W."/>
            <person name="Terry A."/>
            <person name="Torto-Alalibo T.A."/>
            <person name="Win J."/>
            <person name="Xu Z."/>
            <person name="Zhang H."/>
            <person name="Grigoriev I.V."/>
            <person name="Rokhsar D.S."/>
            <person name="Boore J.L."/>
        </authorList>
    </citation>
    <scope>NUCLEOTIDE SEQUENCE [LARGE SCALE GENOMIC DNA]</scope>
    <source>
        <strain evidence="9">Pr102</strain>
    </source>
</reference>
<reference evidence="8" key="2">
    <citation type="submission" date="2015-06" db="UniProtKB">
        <authorList>
            <consortium name="EnsemblProtists"/>
        </authorList>
    </citation>
    <scope>IDENTIFICATION</scope>
    <source>
        <strain evidence="8">Pr102</strain>
    </source>
</reference>
<evidence type="ECO:0000256" key="5">
    <source>
        <dbReference type="ARBA" id="ARBA00023242"/>
    </source>
</evidence>
<sequence>MPHMGGSIREEVEVALHEHRFLVTKLLESLNTASLPPSTITATRLRTVNETFHKVLEKDRELLLAVKKLARHQLAQKELLRVEAEIESKKHKVVQYAAQLRRSQEDIANVLRKHRVVLQNAKHQSKVVLDPRDIVAYAHRIAGTTSAPKEWQPGLPMFGFMPPAPQEHMMRAGVLSRGIVAEIVTQGPEKYTSTAARVKQEGEGSDAIEKLNIPIGLGASDAQIRKQMPPGWKPGDPVDLPLDALLHYMGRSFFTEHGITLPESWKTGDPLPPDAMEILRKKFKLPEKRAPLYDDEVVDDVESLRKKRKLDEGDKADEGTAESDSSSDSSDSDEEAPNTISLSLSSTCRPGNVEKTGSIAKLRQQEAAAPNVASPKGISIKTPGKLPAAQTGGDHSLGLQRRRLSVVSDNKLVDGMAAATIEDVDSSAQALADGTCAVVAFAGLSKKGYAPYNPRKKNQDAMVIKYDNNTQTLLLCVFDGHGEAGDGVSGAIRERFAADLLAHAKFERSGDLQQDAESLRTAIADTLRSVEQAVLRDPSIDTEFSGTTAVVTVVRDNLVVVGNVGDSRITRGFVKLLSPSGPETLGSQELSIDHKPDRPDEKARIISSGGRVFAVEYDDGIDGPPRVWLGHMDVPGLAMSRSLGDAVAHTAGVLSEPEFSTRWLDEHDRCLIVATDGLWEFMSNEECMEIAMGQQDPKLAVDLLIMEANRRWMKEEQVIDDTTIIVAYIDTVGLKDTKTTA</sequence>
<dbReference type="VEuPathDB" id="FungiDB:KRP22_10328"/>
<dbReference type="HOGENOM" id="CLU_375758_0_0_1"/>
<dbReference type="VEuPathDB" id="FungiDB:KRP23_214"/>
<dbReference type="Gene3D" id="3.60.40.10">
    <property type="entry name" value="PPM-type phosphatase domain"/>
    <property type="match status" value="1"/>
</dbReference>
<dbReference type="EnsemblProtists" id="Phyra86070">
    <property type="protein sequence ID" value="Phyra86070"/>
    <property type="gene ID" value="Phyra86070"/>
</dbReference>
<dbReference type="InterPro" id="IPR001932">
    <property type="entry name" value="PPM-type_phosphatase-like_dom"/>
</dbReference>
<evidence type="ECO:0000256" key="2">
    <source>
        <dbReference type="ARBA" id="ARBA00009626"/>
    </source>
</evidence>
<dbReference type="InterPro" id="IPR036457">
    <property type="entry name" value="PPM-type-like_dom_sf"/>
</dbReference>
<comment type="similarity">
    <text evidence="2">Belongs to the Mediator complex subunit 4 family.</text>
</comment>
<dbReference type="VEuPathDB" id="FungiDB:KRP23_213"/>
<dbReference type="eggNOG" id="KOG0698">
    <property type="taxonomic scope" value="Eukaryota"/>
</dbReference>
<dbReference type="PROSITE" id="PS51746">
    <property type="entry name" value="PPM_2"/>
    <property type="match status" value="1"/>
</dbReference>
<dbReference type="FunFam" id="3.60.40.10:FF:000265">
    <property type="entry name" value="Uncharacterized protein"/>
    <property type="match status" value="1"/>
</dbReference>
<dbReference type="GO" id="GO:0016592">
    <property type="term" value="C:mediator complex"/>
    <property type="evidence" value="ECO:0007669"/>
    <property type="project" value="InterPro"/>
</dbReference>
<dbReference type="PANTHER" id="PTHR13208:SF2">
    <property type="entry name" value="MEDIATOR OF RNA POLYMERASE II TRANSCRIPTION SUBUNIT 4"/>
    <property type="match status" value="1"/>
</dbReference>
<feature type="region of interest" description="Disordered" evidence="6">
    <location>
        <begin position="304"/>
        <end position="397"/>
    </location>
</feature>
<evidence type="ECO:0000256" key="1">
    <source>
        <dbReference type="ARBA" id="ARBA00004123"/>
    </source>
</evidence>
<dbReference type="GO" id="GO:0003712">
    <property type="term" value="F:transcription coregulator activity"/>
    <property type="evidence" value="ECO:0000318"/>
    <property type="project" value="GO_Central"/>
</dbReference>
<keyword evidence="5" id="KW-0539">Nucleus</keyword>
<dbReference type="AlphaFoldDB" id="H3H5Y2"/>
<dbReference type="Proteomes" id="UP000005238">
    <property type="component" value="Unassembled WGS sequence"/>
</dbReference>
<evidence type="ECO:0000313" key="8">
    <source>
        <dbReference type="EnsemblProtists" id="Phyra86070"/>
    </source>
</evidence>
<evidence type="ECO:0000256" key="4">
    <source>
        <dbReference type="ARBA" id="ARBA00023163"/>
    </source>
</evidence>
<dbReference type="Pfam" id="PF10018">
    <property type="entry name" value="Med4"/>
    <property type="match status" value="1"/>
</dbReference>
<dbReference type="PANTHER" id="PTHR13208">
    <property type="entry name" value="MEDIATOR OF RNA POLYMERASE II TRANSCRIPTION SUBUNIT 4"/>
    <property type="match status" value="1"/>
</dbReference>
<name>H3H5Y2_PHYRM</name>
<dbReference type="InParanoid" id="H3H5Y2"/>
<keyword evidence="3" id="KW-0805">Transcription regulation</keyword>
<feature type="compositionally biased region" description="Basic and acidic residues" evidence="6">
    <location>
        <begin position="309"/>
        <end position="318"/>
    </location>
</feature>
<protein>
    <recommendedName>
        <fullName evidence="7">PPM-type phosphatase domain-containing protein</fullName>
    </recommendedName>
</protein>
<dbReference type="Pfam" id="PF00481">
    <property type="entry name" value="PP2C"/>
    <property type="match status" value="1"/>
</dbReference>
<dbReference type="VEuPathDB" id="FungiDB:KRP22_10327"/>
<evidence type="ECO:0000313" key="9">
    <source>
        <dbReference type="Proteomes" id="UP000005238"/>
    </source>
</evidence>
<keyword evidence="4" id="KW-0804">Transcription</keyword>
<evidence type="ECO:0000259" key="7">
    <source>
        <dbReference type="PROSITE" id="PS51746"/>
    </source>
</evidence>
<dbReference type="CDD" id="cd00143">
    <property type="entry name" value="PP2Cc"/>
    <property type="match status" value="1"/>
</dbReference>
<dbReference type="InterPro" id="IPR019258">
    <property type="entry name" value="Mediator_Med4"/>
</dbReference>
<evidence type="ECO:0000256" key="6">
    <source>
        <dbReference type="SAM" id="MobiDB-lite"/>
    </source>
</evidence>
<feature type="compositionally biased region" description="Polar residues" evidence="6">
    <location>
        <begin position="338"/>
        <end position="349"/>
    </location>
</feature>
<keyword evidence="9" id="KW-1185">Reference proteome</keyword>
<accession>H3H5Y2</accession>
<organism evidence="8 9">
    <name type="scientific">Phytophthora ramorum</name>
    <name type="common">Sudden oak death agent</name>
    <dbReference type="NCBI Taxonomy" id="164328"/>
    <lineage>
        <taxon>Eukaryota</taxon>
        <taxon>Sar</taxon>
        <taxon>Stramenopiles</taxon>
        <taxon>Oomycota</taxon>
        <taxon>Peronosporomycetes</taxon>
        <taxon>Peronosporales</taxon>
        <taxon>Peronosporaceae</taxon>
        <taxon>Phytophthora</taxon>
    </lineage>
</organism>
<proteinExistence type="inferred from homology"/>
<evidence type="ECO:0000256" key="3">
    <source>
        <dbReference type="ARBA" id="ARBA00023015"/>
    </source>
</evidence>